<dbReference type="WBParaSite" id="JU765_v2.g15791.t1">
    <property type="protein sequence ID" value="JU765_v2.g15791.t1"/>
    <property type="gene ID" value="JU765_v2.g15791"/>
</dbReference>
<reference evidence="2" key="1">
    <citation type="submission" date="2022-11" db="UniProtKB">
        <authorList>
            <consortium name="WormBaseParasite"/>
        </authorList>
    </citation>
    <scope>IDENTIFICATION</scope>
</reference>
<dbReference type="Proteomes" id="UP000887576">
    <property type="component" value="Unplaced"/>
</dbReference>
<sequence length="297" mass="33362">MMSVENKIKFDNLMTITRKAKDLSVGSLLLQIGDKYPGSSGEKLRAEARNKYQIDSVYDYNFGITGQSGVGKSSLINALCGYDDYDSRAAPINIVECTNVVKRYPHPQLKHLVLYDLPGGGTTSNPFHTYFCDKRLYVFDCLLLVMSQRILETDLAIAKLALEMGTPVVFIRNKAEESLKTIKRDPKNHNMDEKSLIDLTISIIKDNIRKELKVANIENPQIFVIEAHSLRKLDCIVTGRFQELEEIKFEELDLLQYVTQLAKPRSELSSQAPGCSGFGSKTKNVQDSAVKVDVSLF</sequence>
<proteinExistence type="predicted"/>
<protein>
    <submittedName>
        <fullName evidence="2">IRG-type G domain-containing protein</fullName>
    </submittedName>
</protein>
<organism evidence="1 2">
    <name type="scientific">Panagrolaimus sp. JU765</name>
    <dbReference type="NCBI Taxonomy" id="591449"/>
    <lineage>
        <taxon>Eukaryota</taxon>
        <taxon>Metazoa</taxon>
        <taxon>Ecdysozoa</taxon>
        <taxon>Nematoda</taxon>
        <taxon>Chromadorea</taxon>
        <taxon>Rhabditida</taxon>
        <taxon>Tylenchina</taxon>
        <taxon>Panagrolaimomorpha</taxon>
        <taxon>Panagrolaimoidea</taxon>
        <taxon>Panagrolaimidae</taxon>
        <taxon>Panagrolaimus</taxon>
    </lineage>
</organism>
<name>A0AC34QF89_9BILA</name>
<accession>A0AC34QF89</accession>
<evidence type="ECO:0000313" key="2">
    <source>
        <dbReference type="WBParaSite" id="JU765_v2.g15791.t1"/>
    </source>
</evidence>
<evidence type="ECO:0000313" key="1">
    <source>
        <dbReference type="Proteomes" id="UP000887576"/>
    </source>
</evidence>